<keyword evidence="14 18" id="KW-0520">NAD</keyword>
<dbReference type="InterPro" id="IPR016037">
    <property type="entry name" value="DHQ_synth_AroB"/>
</dbReference>
<feature type="binding site" evidence="18">
    <location>
        <position position="153"/>
    </location>
    <ligand>
        <name>NAD(+)</name>
        <dbReference type="ChEBI" id="CHEBI:57540"/>
    </ligand>
</feature>
<evidence type="ECO:0000256" key="16">
    <source>
        <dbReference type="ARBA" id="ARBA00023239"/>
    </source>
</evidence>
<dbReference type="InterPro" id="IPR030960">
    <property type="entry name" value="DHQS/DOIS_N"/>
</dbReference>
<keyword evidence="9 18" id="KW-0963">Cytoplasm</keyword>
<gene>
    <name evidence="18 21" type="primary">aroB</name>
    <name evidence="21" type="ORF">MOTE_19340</name>
</gene>
<evidence type="ECO:0000259" key="20">
    <source>
        <dbReference type="Pfam" id="PF24621"/>
    </source>
</evidence>
<dbReference type="GO" id="GO:0003856">
    <property type="term" value="F:3-dehydroquinate synthase activity"/>
    <property type="evidence" value="ECO:0007669"/>
    <property type="project" value="UniProtKB-UniRule"/>
</dbReference>
<accession>A0A1J5NTC9</accession>
<comment type="similarity">
    <text evidence="6 18">Belongs to the sugar phosphate cyclases superfamily. Dehydroquinate synthase family.</text>
</comment>
<dbReference type="InterPro" id="IPR056179">
    <property type="entry name" value="DHQS_C"/>
</dbReference>
<dbReference type="OrthoDB" id="9806583at2"/>
<evidence type="ECO:0000256" key="5">
    <source>
        <dbReference type="ARBA" id="ARBA00004661"/>
    </source>
</evidence>
<evidence type="ECO:0000256" key="7">
    <source>
        <dbReference type="ARBA" id="ARBA00013031"/>
    </source>
</evidence>
<evidence type="ECO:0000313" key="21">
    <source>
        <dbReference type="EMBL" id="OIQ58564.1"/>
    </source>
</evidence>
<feature type="domain" description="3-dehydroquinate synthase N-terminal" evidence="19">
    <location>
        <begin position="70"/>
        <end position="181"/>
    </location>
</feature>
<keyword evidence="15 18" id="KW-0057">Aromatic amino acid biosynthesis</keyword>
<evidence type="ECO:0000259" key="19">
    <source>
        <dbReference type="Pfam" id="PF01761"/>
    </source>
</evidence>
<dbReference type="GO" id="GO:0009423">
    <property type="term" value="P:chorismate biosynthetic process"/>
    <property type="evidence" value="ECO:0007669"/>
    <property type="project" value="UniProtKB-UniRule"/>
</dbReference>
<comment type="cofactor">
    <cofactor evidence="18">
        <name>Co(2+)</name>
        <dbReference type="ChEBI" id="CHEBI:48828"/>
    </cofactor>
    <cofactor evidence="18">
        <name>Zn(2+)</name>
        <dbReference type="ChEBI" id="CHEBI:29105"/>
    </cofactor>
    <text evidence="18">Binds 1 divalent metal cation per subunit. Can use either Co(2+) or Zn(2+).</text>
</comment>
<evidence type="ECO:0000256" key="14">
    <source>
        <dbReference type="ARBA" id="ARBA00023027"/>
    </source>
</evidence>
<comment type="catalytic activity">
    <reaction evidence="1 18">
        <text>7-phospho-2-dehydro-3-deoxy-D-arabino-heptonate = 3-dehydroquinate + phosphate</text>
        <dbReference type="Rhea" id="RHEA:21968"/>
        <dbReference type="ChEBI" id="CHEBI:32364"/>
        <dbReference type="ChEBI" id="CHEBI:43474"/>
        <dbReference type="ChEBI" id="CHEBI:58394"/>
        <dbReference type="EC" id="4.2.3.4"/>
    </reaction>
</comment>
<comment type="pathway">
    <text evidence="5 18">Metabolic intermediate biosynthesis; chorismate biosynthesis; chorismate from D-erythrose 4-phosphate and phosphoenolpyruvate: step 2/7.</text>
</comment>
<dbReference type="Gene3D" id="3.40.50.1970">
    <property type="match status" value="1"/>
</dbReference>
<evidence type="ECO:0000256" key="4">
    <source>
        <dbReference type="ARBA" id="ARBA00004496"/>
    </source>
</evidence>
<evidence type="ECO:0000256" key="1">
    <source>
        <dbReference type="ARBA" id="ARBA00001393"/>
    </source>
</evidence>
<dbReference type="GO" id="GO:0009073">
    <property type="term" value="P:aromatic amino acid family biosynthetic process"/>
    <property type="evidence" value="ECO:0007669"/>
    <property type="project" value="UniProtKB-KW"/>
</dbReference>
<evidence type="ECO:0000256" key="6">
    <source>
        <dbReference type="ARBA" id="ARBA00005412"/>
    </source>
</evidence>
<dbReference type="PANTHER" id="PTHR43622:SF7">
    <property type="entry name" value="3-DEHYDROQUINATE SYNTHASE, CHLOROPLASTIC"/>
    <property type="match status" value="1"/>
</dbReference>
<dbReference type="EC" id="4.2.3.4" evidence="7 18"/>
<reference evidence="21 22" key="1">
    <citation type="submission" date="2016-08" db="EMBL/GenBank/DDBJ databases">
        <title>Genome-based comparison of Moorella thermoacetic strains.</title>
        <authorList>
            <person name="Poehlein A."/>
            <person name="Bengelsdorf F.R."/>
            <person name="Esser C."/>
            <person name="Duerre P."/>
            <person name="Daniel R."/>
        </authorList>
    </citation>
    <scope>NUCLEOTIDE SEQUENCE [LARGE SCALE GENOMIC DNA]</scope>
    <source>
        <strain evidence="21 22">DSM 21394</strain>
    </source>
</reference>
<dbReference type="HAMAP" id="MF_00110">
    <property type="entry name" value="DHQ_synthase"/>
    <property type="match status" value="1"/>
</dbReference>
<dbReference type="GO" id="GO:0046872">
    <property type="term" value="F:metal ion binding"/>
    <property type="evidence" value="ECO:0007669"/>
    <property type="project" value="UniProtKB-KW"/>
</dbReference>
<evidence type="ECO:0000256" key="2">
    <source>
        <dbReference type="ARBA" id="ARBA00001911"/>
    </source>
</evidence>
<evidence type="ECO:0000313" key="22">
    <source>
        <dbReference type="Proteomes" id="UP000182811"/>
    </source>
</evidence>
<evidence type="ECO:0000256" key="13">
    <source>
        <dbReference type="ARBA" id="ARBA00022833"/>
    </source>
</evidence>
<protein>
    <recommendedName>
        <fullName evidence="8 18">3-dehydroquinate synthase</fullName>
        <shortName evidence="18">DHQS</shortName>
        <ecNumber evidence="7 18">4.2.3.4</ecNumber>
    </recommendedName>
</protein>
<comment type="cofactor">
    <cofactor evidence="2 18">
        <name>NAD(+)</name>
        <dbReference type="ChEBI" id="CHEBI:57540"/>
    </cofactor>
</comment>
<dbReference type="GO" id="GO:0000166">
    <property type="term" value="F:nucleotide binding"/>
    <property type="evidence" value="ECO:0007669"/>
    <property type="project" value="UniProtKB-KW"/>
</dbReference>
<dbReference type="GO" id="GO:0005737">
    <property type="term" value="C:cytoplasm"/>
    <property type="evidence" value="ECO:0007669"/>
    <property type="project" value="UniProtKB-SubCell"/>
</dbReference>
<evidence type="ECO:0000256" key="11">
    <source>
        <dbReference type="ARBA" id="ARBA00022723"/>
    </source>
</evidence>
<evidence type="ECO:0000256" key="15">
    <source>
        <dbReference type="ARBA" id="ARBA00023141"/>
    </source>
</evidence>
<feature type="domain" description="3-dehydroquinate synthase C-terminal" evidence="20">
    <location>
        <begin position="183"/>
        <end position="325"/>
    </location>
</feature>
<comment type="caution">
    <text evidence="21">The sequence shown here is derived from an EMBL/GenBank/DDBJ whole genome shotgun (WGS) entry which is preliminary data.</text>
</comment>
<dbReference type="AlphaFoldDB" id="A0A1J5NTC9"/>
<dbReference type="InterPro" id="IPR030963">
    <property type="entry name" value="DHQ_synth_fam"/>
</dbReference>
<dbReference type="InterPro" id="IPR050071">
    <property type="entry name" value="Dehydroquinate_synthase"/>
</dbReference>
<feature type="binding site" evidence="18">
    <location>
        <begin position="131"/>
        <end position="132"/>
    </location>
    <ligand>
        <name>NAD(+)</name>
        <dbReference type="ChEBI" id="CHEBI:57540"/>
    </ligand>
</feature>
<dbReference type="CDD" id="cd08195">
    <property type="entry name" value="DHQS"/>
    <property type="match status" value="1"/>
</dbReference>
<dbReference type="Proteomes" id="UP000182811">
    <property type="component" value="Unassembled WGS sequence"/>
</dbReference>
<feature type="binding site" evidence="18">
    <location>
        <begin position="107"/>
        <end position="111"/>
    </location>
    <ligand>
        <name>NAD(+)</name>
        <dbReference type="ChEBI" id="CHEBI:57540"/>
    </ligand>
</feature>
<feature type="binding site" evidence="18">
    <location>
        <position position="186"/>
    </location>
    <ligand>
        <name>Zn(2+)</name>
        <dbReference type="ChEBI" id="CHEBI:29105"/>
    </ligand>
</feature>
<comment type="function">
    <text evidence="18">Catalyzes the conversion of 3-deoxy-D-arabino-heptulosonate 7-phosphate (DAHP) to dehydroquinate (DHQ).</text>
</comment>
<dbReference type="GO" id="GO:0008652">
    <property type="term" value="P:amino acid biosynthetic process"/>
    <property type="evidence" value="ECO:0007669"/>
    <property type="project" value="UniProtKB-KW"/>
</dbReference>
<dbReference type="Gene3D" id="1.20.1090.10">
    <property type="entry name" value="Dehydroquinate synthase-like - alpha domain"/>
    <property type="match status" value="1"/>
</dbReference>
<keyword evidence="11 18" id="KW-0479">Metal-binding</keyword>
<feature type="binding site" evidence="18">
    <location>
        <position position="144"/>
    </location>
    <ligand>
        <name>NAD(+)</name>
        <dbReference type="ChEBI" id="CHEBI:57540"/>
    </ligand>
</feature>
<evidence type="ECO:0000256" key="17">
    <source>
        <dbReference type="ARBA" id="ARBA00023285"/>
    </source>
</evidence>
<evidence type="ECO:0000256" key="8">
    <source>
        <dbReference type="ARBA" id="ARBA00017684"/>
    </source>
</evidence>
<feature type="binding site" evidence="18">
    <location>
        <begin position="171"/>
        <end position="174"/>
    </location>
    <ligand>
        <name>NAD(+)</name>
        <dbReference type="ChEBI" id="CHEBI:57540"/>
    </ligand>
</feature>
<dbReference type="Pfam" id="PF24621">
    <property type="entry name" value="DHQS_C"/>
    <property type="match status" value="1"/>
</dbReference>
<keyword evidence="17 18" id="KW-0170">Cobalt</keyword>
<feature type="binding site" evidence="18">
    <location>
        <position position="249"/>
    </location>
    <ligand>
        <name>Zn(2+)</name>
        <dbReference type="ChEBI" id="CHEBI:29105"/>
    </ligand>
</feature>
<evidence type="ECO:0000256" key="18">
    <source>
        <dbReference type="HAMAP-Rule" id="MF_00110"/>
    </source>
</evidence>
<dbReference type="PIRSF" id="PIRSF001455">
    <property type="entry name" value="DHQ_synth"/>
    <property type="match status" value="1"/>
</dbReference>
<dbReference type="SUPFAM" id="SSF56796">
    <property type="entry name" value="Dehydroquinate synthase-like"/>
    <property type="match status" value="1"/>
</dbReference>
<dbReference type="EMBL" id="MDDC01000014">
    <property type="protein sequence ID" value="OIQ58564.1"/>
    <property type="molecule type" value="Genomic_DNA"/>
</dbReference>
<name>A0A1J5NTC9_NEOTH</name>
<dbReference type="UniPathway" id="UPA00053">
    <property type="reaction ID" value="UER00085"/>
</dbReference>
<dbReference type="Pfam" id="PF01761">
    <property type="entry name" value="DHQ_synthase"/>
    <property type="match status" value="1"/>
</dbReference>
<keyword evidence="16 18" id="KW-0456">Lyase</keyword>
<evidence type="ECO:0000256" key="12">
    <source>
        <dbReference type="ARBA" id="ARBA00022741"/>
    </source>
</evidence>
<dbReference type="PANTHER" id="PTHR43622">
    <property type="entry name" value="3-DEHYDROQUINATE SYNTHASE"/>
    <property type="match status" value="1"/>
</dbReference>
<feature type="binding site" evidence="18">
    <location>
        <position position="266"/>
    </location>
    <ligand>
        <name>Zn(2+)</name>
        <dbReference type="ChEBI" id="CHEBI:29105"/>
    </ligand>
</feature>
<keyword evidence="12 18" id="KW-0547">Nucleotide-binding</keyword>
<feature type="binding site" evidence="18">
    <location>
        <begin position="73"/>
        <end position="78"/>
    </location>
    <ligand>
        <name>NAD(+)</name>
        <dbReference type="ChEBI" id="CHEBI:57540"/>
    </ligand>
</feature>
<evidence type="ECO:0000256" key="3">
    <source>
        <dbReference type="ARBA" id="ARBA00001947"/>
    </source>
</evidence>
<sequence length="364" mass="38262">MAGELNVDLGERTYKILCGSGLLPVAGSILRNLNLATPCLVVSNATVAGFYWPVLESSLKAGGFNPRLALVPDGEEAKTLQVAASLYDAALAAGIERQAAVIALGGGVVGDVAGFIAATWLRGVPFIQVPTTLLAQVDSSVGGKVAVNHPGGKNLIGAFYQPLAVIADLDTLATLPSREIRAGLAEVIKYGVIADAGFFAYLEEHLEEALAREAGVLENIVLRSCAMKAAVVARDERESGLRAILNFGHTVGHAVEAVTGFTAYRHGEAVAMGMVAAARIAARRGMFSMEETGRLVRLLARAGLPVNLPALDPTAFREALGHDKKIRQGQLRMVLPESLGRVQVISVSIEEVMAQVFEKGFIGS</sequence>
<comment type="cofactor">
    <cofactor evidence="3">
        <name>Zn(2+)</name>
        <dbReference type="ChEBI" id="CHEBI:29105"/>
    </cofactor>
</comment>
<comment type="subcellular location">
    <subcellularLocation>
        <location evidence="4 18">Cytoplasm</location>
    </subcellularLocation>
</comment>
<keyword evidence="13 18" id="KW-0862">Zinc</keyword>
<evidence type="ECO:0000256" key="9">
    <source>
        <dbReference type="ARBA" id="ARBA00022490"/>
    </source>
</evidence>
<dbReference type="NCBIfam" id="TIGR01357">
    <property type="entry name" value="aroB"/>
    <property type="match status" value="1"/>
</dbReference>
<proteinExistence type="inferred from homology"/>
<organism evidence="21 22">
    <name type="scientific">Neomoorella thermoacetica</name>
    <name type="common">Clostridium thermoaceticum</name>
    <dbReference type="NCBI Taxonomy" id="1525"/>
    <lineage>
        <taxon>Bacteria</taxon>
        <taxon>Bacillati</taxon>
        <taxon>Bacillota</taxon>
        <taxon>Clostridia</taxon>
        <taxon>Neomoorellales</taxon>
        <taxon>Neomoorellaceae</taxon>
        <taxon>Neomoorella</taxon>
    </lineage>
</organism>
<keyword evidence="10 18" id="KW-0028">Amino-acid biosynthesis</keyword>
<dbReference type="FunFam" id="3.40.50.1970:FF:000007">
    <property type="entry name" value="Pentafunctional AROM polypeptide"/>
    <property type="match status" value="1"/>
</dbReference>
<evidence type="ECO:0000256" key="10">
    <source>
        <dbReference type="ARBA" id="ARBA00022605"/>
    </source>
</evidence>